<evidence type="ECO:0000256" key="1">
    <source>
        <dbReference type="SAM" id="MobiDB-lite"/>
    </source>
</evidence>
<proteinExistence type="predicted"/>
<reference evidence="3" key="1">
    <citation type="submission" date="2023-02" db="EMBL/GenBank/DDBJ databases">
        <title>Nocardiopsis ansamitocini NBRC 112285.</title>
        <authorList>
            <person name="Ichikawa N."/>
            <person name="Sato H."/>
            <person name="Tonouchi N."/>
        </authorList>
    </citation>
    <scope>NUCLEOTIDE SEQUENCE</scope>
    <source>
        <strain evidence="3">NBRC 112285</strain>
    </source>
</reference>
<keyword evidence="2" id="KW-0472">Membrane</keyword>
<dbReference type="AlphaFoldDB" id="A0A9W6P993"/>
<evidence type="ECO:0000313" key="4">
    <source>
        <dbReference type="Proteomes" id="UP001165092"/>
    </source>
</evidence>
<comment type="caution">
    <text evidence="3">The sequence shown here is derived from an EMBL/GenBank/DDBJ whole genome shotgun (WGS) entry which is preliminary data.</text>
</comment>
<sequence length="182" mass="19274">MSATRLPRRTATVPGAQRGDPGRPPAGRTWAVTRICLGFLYLWAFFDRTFGLGLPTTADRAWLTGNSPSMNALSGTRGPFSGAFRAVSELPGVDTLLMLGLLGTGVALTLGICMRAAATVNALLMVLAYLAMLPMADNPLLNHYLIYALVGVGLATAGAGDVWGLGRAWGRSALVTRARWLR</sequence>
<dbReference type="RefSeq" id="WP_285760806.1">
    <property type="nucleotide sequence ID" value="NZ_BSQG01000006.1"/>
</dbReference>
<dbReference type="Proteomes" id="UP001165092">
    <property type="component" value="Unassembled WGS sequence"/>
</dbReference>
<feature type="transmembrane region" description="Helical" evidence="2">
    <location>
        <begin position="106"/>
        <end position="132"/>
    </location>
</feature>
<gene>
    <name evidence="3" type="ORF">Nans01_36780</name>
</gene>
<keyword evidence="2" id="KW-0812">Transmembrane</keyword>
<organism evidence="3 4">
    <name type="scientific">Nocardiopsis ansamitocini</name>
    <dbReference type="NCBI Taxonomy" id="1670832"/>
    <lineage>
        <taxon>Bacteria</taxon>
        <taxon>Bacillati</taxon>
        <taxon>Actinomycetota</taxon>
        <taxon>Actinomycetes</taxon>
        <taxon>Streptosporangiales</taxon>
        <taxon>Nocardiopsidaceae</taxon>
        <taxon>Nocardiopsis</taxon>
    </lineage>
</organism>
<protein>
    <submittedName>
        <fullName evidence="3">Membrane protein</fullName>
    </submittedName>
</protein>
<name>A0A9W6P993_9ACTN</name>
<feature type="transmembrane region" description="Helical" evidence="2">
    <location>
        <begin position="144"/>
        <end position="165"/>
    </location>
</feature>
<evidence type="ECO:0000313" key="3">
    <source>
        <dbReference type="EMBL" id="GLU49327.1"/>
    </source>
</evidence>
<keyword evidence="4" id="KW-1185">Reference proteome</keyword>
<feature type="region of interest" description="Disordered" evidence="1">
    <location>
        <begin position="1"/>
        <end position="25"/>
    </location>
</feature>
<evidence type="ECO:0000256" key="2">
    <source>
        <dbReference type="SAM" id="Phobius"/>
    </source>
</evidence>
<keyword evidence="2" id="KW-1133">Transmembrane helix</keyword>
<accession>A0A9W6P993</accession>
<dbReference type="EMBL" id="BSQG01000006">
    <property type="protein sequence ID" value="GLU49327.1"/>
    <property type="molecule type" value="Genomic_DNA"/>
</dbReference>